<gene>
    <name evidence="8" type="ORF">GCM10010307_24840</name>
</gene>
<dbReference type="PRINTS" id="PR01774">
    <property type="entry name" value="EXFOLTOXIN"/>
</dbReference>
<dbReference type="PRINTS" id="PR00839">
    <property type="entry name" value="V8PROTEASE"/>
</dbReference>
<evidence type="ECO:0000256" key="6">
    <source>
        <dbReference type="ARBA" id="ARBA00023026"/>
    </source>
</evidence>
<proteinExistence type="inferred from homology"/>
<dbReference type="InterPro" id="IPR043504">
    <property type="entry name" value="Peptidase_S1_PA_chymotrypsin"/>
</dbReference>
<dbReference type="RefSeq" id="WP_344389744.1">
    <property type="nucleotide sequence ID" value="NZ_BAAASJ010000026.1"/>
</dbReference>
<sequence>MAVVEFAAETGIDNTPAQPAVYRLVADFAPVADENLDFSLVRVEAGPDGRPPGARFGWNRLIGAQGKLVIGESVNIVGHPSGRLKEISIRRNELQVQLEDFLQYLTDTEPGNSGSSVFNDQWEVVALHHAGVPRTDAQGRLLRRDGTLVQPGDPDDAVDWAANEGARVSRIVAHLRASLGGTAREQVLDDLGLLSATAPTALSATEALTAGTTAAASPRRGLRGRTGAFAGRGTLLFLHGRGQEKADPERMRRSWTAGLNRGLTLAGLPTVDPVDVCFPFYGNRMAGTAGREALLGDASVPGFASAAPPVDPTARVLYERMVREAAVKAGMPEELLTADEGFSLPGRASGALRRSLDWLAARTDLDAFFVSAVLGDVARYLDNRAVRQAVLDAVCESVPDSGGLTIVAHSLGSVVAMDLLTQLGSALDVRLLVTAGSPLGLDTVYERLLAPQLRRPRQLFQTPCRAAALA</sequence>
<keyword evidence="5 7" id="KW-0720">Serine protease</keyword>
<dbReference type="EMBL" id="BAAASJ010000026">
    <property type="protein sequence ID" value="GAA2631963.1"/>
    <property type="molecule type" value="Genomic_DNA"/>
</dbReference>
<dbReference type="Proteomes" id="UP001500151">
    <property type="component" value="Unassembled WGS sequence"/>
</dbReference>
<name>A0ABN3QPS3_9ACTN</name>
<dbReference type="InterPro" id="IPR000126">
    <property type="entry name" value="V8_ser_AS"/>
</dbReference>
<organism evidence="8 9">
    <name type="scientific">Streptomyces vastus</name>
    <dbReference type="NCBI Taxonomy" id="285451"/>
    <lineage>
        <taxon>Bacteria</taxon>
        <taxon>Bacillati</taxon>
        <taxon>Actinomycetota</taxon>
        <taxon>Actinomycetes</taxon>
        <taxon>Kitasatosporales</taxon>
        <taxon>Streptomycetaceae</taxon>
        <taxon>Streptomyces</taxon>
    </lineage>
</organism>
<dbReference type="InterPro" id="IPR009003">
    <property type="entry name" value="Peptidase_S1_PA"/>
</dbReference>
<dbReference type="InterPro" id="IPR029058">
    <property type="entry name" value="AB_hydrolase_fold"/>
</dbReference>
<dbReference type="SUPFAM" id="SSF53474">
    <property type="entry name" value="alpha/beta-Hydrolases"/>
    <property type="match status" value="1"/>
</dbReference>
<evidence type="ECO:0000313" key="8">
    <source>
        <dbReference type="EMBL" id="GAA2631963.1"/>
    </source>
</evidence>
<dbReference type="SUPFAM" id="SSF50494">
    <property type="entry name" value="Trypsin-like serine proteases"/>
    <property type="match status" value="1"/>
</dbReference>
<accession>A0ABN3QPS3</accession>
<comment type="similarity">
    <text evidence="1 7">Belongs to the peptidase S1B family.</text>
</comment>
<keyword evidence="9" id="KW-1185">Reference proteome</keyword>
<evidence type="ECO:0000256" key="2">
    <source>
        <dbReference type="ARBA" id="ARBA00022670"/>
    </source>
</evidence>
<dbReference type="InterPro" id="IPR008353">
    <property type="entry name" value="Peptidase_S1B_tx"/>
</dbReference>
<evidence type="ECO:0000256" key="4">
    <source>
        <dbReference type="ARBA" id="ARBA00022801"/>
    </source>
</evidence>
<keyword evidence="2 7" id="KW-0645">Protease</keyword>
<evidence type="ECO:0000313" key="9">
    <source>
        <dbReference type="Proteomes" id="UP001500151"/>
    </source>
</evidence>
<evidence type="ECO:0000256" key="7">
    <source>
        <dbReference type="RuleBase" id="RU004296"/>
    </source>
</evidence>
<protein>
    <recommendedName>
        <fullName evidence="7">Serine protease</fullName>
        <ecNumber evidence="7">3.4.21.-</ecNumber>
    </recommendedName>
</protein>
<keyword evidence="4 7" id="KW-0378">Hydrolase</keyword>
<keyword evidence="3" id="KW-0732">Signal</keyword>
<dbReference type="EC" id="3.4.21.-" evidence="7"/>
<evidence type="ECO:0000256" key="5">
    <source>
        <dbReference type="ARBA" id="ARBA00022825"/>
    </source>
</evidence>
<keyword evidence="6" id="KW-0843">Virulence</keyword>
<dbReference type="Pfam" id="PF13365">
    <property type="entry name" value="Trypsin_2"/>
    <property type="match status" value="1"/>
</dbReference>
<evidence type="ECO:0000256" key="1">
    <source>
        <dbReference type="ARBA" id="ARBA00008764"/>
    </source>
</evidence>
<reference evidence="8 9" key="1">
    <citation type="journal article" date="2019" name="Int. J. Syst. Evol. Microbiol.">
        <title>The Global Catalogue of Microorganisms (GCM) 10K type strain sequencing project: providing services to taxonomists for standard genome sequencing and annotation.</title>
        <authorList>
            <consortium name="The Broad Institute Genomics Platform"/>
            <consortium name="The Broad Institute Genome Sequencing Center for Infectious Disease"/>
            <person name="Wu L."/>
            <person name="Ma J."/>
        </authorList>
    </citation>
    <scope>NUCLEOTIDE SEQUENCE [LARGE SCALE GENOMIC DNA]</scope>
    <source>
        <strain evidence="8 9">JCM 4524</strain>
    </source>
</reference>
<dbReference type="Gene3D" id="2.40.10.10">
    <property type="entry name" value="Trypsin-like serine proteases"/>
    <property type="match status" value="1"/>
</dbReference>
<comment type="caution">
    <text evidence="8">The sequence shown here is derived from an EMBL/GenBank/DDBJ whole genome shotgun (WGS) entry which is preliminary data.</text>
</comment>
<evidence type="ECO:0000256" key="3">
    <source>
        <dbReference type="ARBA" id="ARBA00022729"/>
    </source>
</evidence>
<dbReference type="Gene3D" id="3.40.50.1820">
    <property type="entry name" value="alpha/beta hydrolase"/>
    <property type="match status" value="1"/>
</dbReference>
<dbReference type="PROSITE" id="PS00673">
    <property type="entry name" value="V8_SER"/>
    <property type="match status" value="1"/>
</dbReference>
<dbReference type="InterPro" id="IPR008256">
    <property type="entry name" value="Peptidase_S1B"/>
</dbReference>